<dbReference type="InterPro" id="IPR001279">
    <property type="entry name" value="Metallo-B-lactamas"/>
</dbReference>
<evidence type="ECO:0000259" key="2">
    <source>
        <dbReference type="SMART" id="SM00849"/>
    </source>
</evidence>
<keyword evidence="1" id="KW-0472">Membrane</keyword>
<dbReference type="EMBL" id="CP017075">
    <property type="protein sequence ID" value="AOR76463.1"/>
    <property type="molecule type" value="Genomic_DNA"/>
</dbReference>
<keyword evidence="1" id="KW-0812">Transmembrane</keyword>
<dbReference type="AlphaFoldDB" id="A0A1D8A2U2"/>
<dbReference type="PANTHER" id="PTHR42951">
    <property type="entry name" value="METALLO-BETA-LACTAMASE DOMAIN-CONTAINING"/>
    <property type="match status" value="1"/>
</dbReference>
<gene>
    <name evidence="3" type="ORF">BES08_06665</name>
</gene>
<dbReference type="InterPro" id="IPR050855">
    <property type="entry name" value="NDM-1-like"/>
</dbReference>
<dbReference type="SMART" id="SM00849">
    <property type="entry name" value="Lactamase_B"/>
    <property type="match status" value="1"/>
</dbReference>
<dbReference type="Proteomes" id="UP000094626">
    <property type="component" value="Chromosome"/>
</dbReference>
<evidence type="ECO:0000313" key="4">
    <source>
        <dbReference type="Proteomes" id="UP000094626"/>
    </source>
</evidence>
<name>A0A1D8A2U2_9SPHN</name>
<dbReference type="Pfam" id="PF00753">
    <property type="entry name" value="Lactamase_B"/>
    <property type="match status" value="1"/>
</dbReference>
<dbReference type="KEGG" id="nre:BES08_06665"/>
<dbReference type="CDD" id="cd16280">
    <property type="entry name" value="metallo-hydrolase-like_MBL-fold"/>
    <property type="match status" value="1"/>
</dbReference>
<evidence type="ECO:0000313" key="3">
    <source>
        <dbReference type="EMBL" id="AOR76463.1"/>
    </source>
</evidence>
<dbReference type="PANTHER" id="PTHR42951:SF17">
    <property type="entry name" value="METALLO-BETA-LACTAMASE DOMAIN-CONTAINING PROTEIN"/>
    <property type="match status" value="1"/>
</dbReference>
<feature type="transmembrane region" description="Helical" evidence="1">
    <location>
        <begin position="29"/>
        <end position="50"/>
    </location>
</feature>
<proteinExistence type="predicted"/>
<reference evidence="4" key="1">
    <citation type="journal article" date="2017" name="J. Biotechnol.">
        <title>Complete genome sequence of Novosphingobium resinovorum SA1, a versatile xenobiotic-degrading bacterium capable of utilizing sulfanilic acid.</title>
        <authorList>
            <person name="Hegedus B."/>
            <person name="Kos P.B."/>
            <person name="Balint B."/>
            <person name="Maroti G."/>
            <person name="Gan H.M."/>
            <person name="Perei K."/>
            <person name="Rakhely G."/>
        </authorList>
    </citation>
    <scope>NUCLEOTIDE SEQUENCE [LARGE SCALE GENOMIC DNA]</scope>
    <source>
        <strain evidence="4">SA1</strain>
    </source>
</reference>
<keyword evidence="1" id="KW-1133">Transmembrane helix</keyword>
<accession>A0A1D8A2U2</accession>
<sequence>MRERPAAAGRDGLARGCPGRGSGLMRKQALIGGVALVAAMMATAIGAAPAPASAPDPKMRSAEAVAGKDLRALYEVLCPVDVVHPPAENVADRASWYSPPAKAFDDLYYVGQQGVSAWALKTDEGLILIDALFDYSVGPEIVDGLKALGLDPATIRYVVVTHGHGDHYGGARYLQDTYGARVVASRKDWDVIAQTTRWTDPKPRRDIVVDGAMDLALGRTVISLIETPGHTPGTLSLLFPVHDGAERHVAALWGGTAFNTRTREQYAGMAASAERFAGLARQRGADVWLSNHPVFDDTFAKIAAERKGATSPFVTGQATVQRALKVAAQCSRVALARDYP</sequence>
<keyword evidence="4" id="KW-1185">Reference proteome</keyword>
<feature type="domain" description="Metallo-beta-lactamase" evidence="2">
    <location>
        <begin position="114"/>
        <end position="292"/>
    </location>
</feature>
<organism evidence="3 4">
    <name type="scientific">Novosphingobium resinovorum</name>
    <dbReference type="NCBI Taxonomy" id="158500"/>
    <lineage>
        <taxon>Bacteria</taxon>
        <taxon>Pseudomonadati</taxon>
        <taxon>Pseudomonadota</taxon>
        <taxon>Alphaproteobacteria</taxon>
        <taxon>Sphingomonadales</taxon>
        <taxon>Sphingomonadaceae</taxon>
        <taxon>Novosphingobium</taxon>
    </lineage>
</organism>
<evidence type="ECO:0000256" key="1">
    <source>
        <dbReference type="SAM" id="Phobius"/>
    </source>
</evidence>
<protein>
    <recommendedName>
        <fullName evidence="2">Metallo-beta-lactamase domain-containing protein</fullName>
    </recommendedName>
</protein>
<dbReference type="InterPro" id="IPR036866">
    <property type="entry name" value="RibonucZ/Hydroxyglut_hydro"/>
</dbReference>
<dbReference type="SUPFAM" id="SSF56281">
    <property type="entry name" value="Metallo-hydrolase/oxidoreductase"/>
    <property type="match status" value="1"/>
</dbReference>
<dbReference type="Gene3D" id="3.60.15.10">
    <property type="entry name" value="Ribonuclease Z/Hydroxyacylglutathione hydrolase-like"/>
    <property type="match status" value="1"/>
</dbReference>